<reference evidence="1" key="1">
    <citation type="submission" date="2023-08" db="EMBL/GenBank/DDBJ databases">
        <authorList>
            <person name="Alioto T."/>
            <person name="Alioto T."/>
            <person name="Gomez Garrido J."/>
        </authorList>
    </citation>
    <scope>NUCLEOTIDE SEQUENCE</scope>
</reference>
<dbReference type="Proteomes" id="UP001162480">
    <property type="component" value="Chromosome 4"/>
</dbReference>
<keyword evidence="2" id="KW-1185">Reference proteome</keyword>
<name>A0AA36AU62_OCTVU</name>
<sequence>MTITTYDKFVRLRRGAVKVFVELTLVLIIMKNQRILITFLGMLYFITVNSGSADLESIPQSDNAVIAETKTNDANGISSIGDVLQAIRETFTIDLAVKNISERIPYHTSLAAQYGTLTSESVKSMDRKLKVMIAGTNRMMKQLQQREEYKDKEIPFEEYLSVMNQNVFIKAQEGSRYRNSDYLTFEETNWFKFDGSPEKAKVYQVQTWFSNLISDMDVAAETQINITDFTNIVAATGAAVEDFITFFVAAENIERSIVDMGILRYPDIDRPYFKLFRIQLRAYRKCDRILAAQTDESGIKGVYDTIHYIPRRKLMRKMSKKIMEKAVREAEDMFN</sequence>
<dbReference type="EMBL" id="OX597817">
    <property type="protein sequence ID" value="CAI9721287.1"/>
    <property type="molecule type" value="Genomic_DNA"/>
</dbReference>
<organism evidence="1 2">
    <name type="scientific">Octopus vulgaris</name>
    <name type="common">Common octopus</name>
    <dbReference type="NCBI Taxonomy" id="6645"/>
    <lineage>
        <taxon>Eukaryota</taxon>
        <taxon>Metazoa</taxon>
        <taxon>Spiralia</taxon>
        <taxon>Lophotrochozoa</taxon>
        <taxon>Mollusca</taxon>
        <taxon>Cephalopoda</taxon>
        <taxon>Coleoidea</taxon>
        <taxon>Octopodiformes</taxon>
        <taxon>Octopoda</taxon>
        <taxon>Incirrata</taxon>
        <taxon>Octopodidae</taxon>
        <taxon>Octopus</taxon>
    </lineage>
</organism>
<gene>
    <name evidence="1" type="ORF">OCTVUL_1B015184</name>
</gene>
<evidence type="ECO:0000313" key="1">
    <source>
        <dbReference type="EMBL" id="CAI9721287.1"/>
    </source>
</evidence>
<proteinExistence type="predicted"/>
<protein>
    <submittedName>
        <fullName evidence="1">Uncharacterized protein</fullName>
    </submittedName>
</protein>
<accession>A0AA36AU62</accession>
<evidence type="ECO:0000313" key="2">
    <source>
        <dbReference type="Proteomes" id="UP001162480"/>
    </source>
</evidence>
<dbReference type="AlphaFoldDB" id="A0AA36AU62"/>